<proteinExistence type="predicted"/>
<reference evidence="1" key="1">
    <citation type="journal article" date="2013" name="Genetics">
        <title>The draft genome and transcriptome of Panagrellus redivivus are shaped by the harsh demands of a free-living lifestyle.</title>
        <authorList>
            <person name="Srinivasan J."/>
            <person name="Dillman A.R."/>
            <person name="Macchietto M.G."/>
            <person name="Heikkinen L."/>
            <person name="Lakso M."/>
            <person name="Fracchia K.M."/>
            <person name="Antoshechkin I."/>
            <person name="Mortazavi A."/>
            <person name="Wong G."/>
            <person name="Sternberg P.W."/>
        </authorList>
    </citation>
    <scope>NUCLEOTIDE SEQUENCE [LARGE SCALE GENOMIC DNA]</scope>
    <source>
        <strain evidence="1">MT8872</strain>
    </source>
</reference>
<name>A0A7E4ZV92_PANRE</name>
<dbReference type="AlphaFoldDB" id="A0A7E4ZV92"/>
<evidence type="ECO:0000313" key="2">
    <source>
        <dbReference type="WBParaSite" id="Pan_g19708.t1"/>
    </source>
</evidence>
<protein>
    <submittedName>
        <fullName evidence="2">Ovule protein</fullName>
    </submittedName>
</protein>
<dbReference type="WBParaSite" id="Pan_g19708.t1">
    <property type="protein sequence ID" value="Pan_g19708.t1"/>
    <property type="gene ID" value="Pan_g19708"/>
</dbReference>
<evidence type="ECO:0000313" key="1">
    <source>
        <dbReference type="Proteomes" id="UP000492821"/>
    </source>
</evidence>
<dbReference type="Proteomes" id="UP000492821">
    <property type="component" value="Unassembled WGS sequence"/>
</dbReference>
<accession>A0A7E4ZV92</accession>
<keyword evidence="1" id="KW-1185">Reference proteome</keyword>
<sequence length="106" mass="11938">MQQSVQKKRSIDDVRLDFLWKKKTAARVTSAVQKQRQTRGGSVFSLKSLTDFFSANFTDSLSVNCKLSLAFDIASGTVDQVCKQQRGKPRLSPNRVKSVWSVIIDQ</sequence>
<reference evidence="2" key="2">
    <citation type="submission" date="2020-10" db="UniProtKB">
        <authorList>
            <consortium name="WormBaseParasite"/>
        </authorList>
    </citation>
    <scope>IDENTIFICATION</scope>
</reference>
<organism evidence="1 2">
    <name type="scientific">Panagrellus redivivus</name>
    <name type="common">Microworm</name>
    <dbReference type="NCBI Taxonomy" id="6233"/>
    <lineage>
        <taxon>Eukaryota</taxon>
        <taxon>Metazoa</taxon>
        <taxon>Ecdysozoa</taxon>
        <taxon>Nematoda</taxon>
        <taxon>Chromadorea</taxon>
        <taxon>Rhabditida</taxon>
        <taxon>Tylenchina</taxon>
        <taxon>Panagrolaimomorpha</taxon>
        <taxon>Panagrolaimoidea</taxon>
        <taxon>Panagrolaimidae</taxon>
        <taxon>Panagrellus</taxon>
    </lineage>
</organism>